<dbReference type="InterPro" id="IPR009030">
    <property type="entry name" value="Growth_fac_rcpt_cys_sf"/>
</dbReference>
<feature type="domain" description="Cadherin" evidence="23">
    <location>
        <begin position="708"/>
        <end position="811"/>
    </location>
</feature>
<evidence type="ECO:0000256" key="13">
    <source>
        <dbReference type="ARBA" id="ARBA00023180"/>
    </source>
</evidence>
<dbReference type="InterPro" id="IPR000233">
    <property type="entry name" value="Cadherin_Y-type_LIR"/>
</dbReference>
<dbReference type="CDD" id="cd00054">
    <property type="entry name" value="EGF_CA"/>
    <property type="match status" value="1"/>
</dbReference>
<dbReference type="FunFam" id="4.10.900.10:FF:000001">
    <property type="entry name" value="Cadherin 2"/>
    <property type="match status" value="1"/>
</dbReference>
<feature type="domain" description="Cadherin" evidence="23">
    <location>
        <begin position="814"/>
        <end position="931"/>
    </location>
</feature>
<evidence type="ECO:0000256" key="16">
    <source>
        <dbReference type="RuleBase" id="RU003318"/>
    </source>
</evidence>
<dbReference type="Pfam" id="PF01049">
    <property type="entry name" value="CADH_Y-type_LIR"/>
    <property type="match status" value="1"/>
</dbReference>
<feature type="domain" description="Cadherin" evidence="23">
    <location>
        <begin position="600"/>
        <end position="707"/>
    </location>
</feature>
<feature type="transmembrane region" description="Helical" evidence="19">
    <location>
        <begin position="2669"/>
        <end position="2691"/>
    </location>
</feature>
<protein>
    <submittedName>
        <fullName evidence="24">Neural-cadherin</fullName>
    </submittedName>
</protein>
<evidence type="ECO:0000256" key="6">
    <source>
        <dbReference type="ARBA" id="ARBA00022729"/>
    </source>
</evidence>
<evidence type="ECO:0000256" key="17">
    <source>
        <dbReference type="RuleBase" id="RU004357"/>
    </source>
</evidence>
<dbReference type="InterPro" id="IPR056370">
    <property type="entry name" value="Shg-like_Ig-like"/>
</dbReference>
<evidence type="ECO:0000256" key="1">
    <source>
        <dbReference type="ARBA" id="ARBA00004251"/>
    </source>
</evidence>
<keyword evidence="8 14" id="KW-0106">Calcium</keyword>
<feature type="disulfide bond" evidence="15">
    <location>
        <begin position="2359"/>
        <end position="2368"/>
    </location>
</feature>
<dbReference type="CDD" id="cd00053">
    <property type="entry name" value="EGF"/>
    <property type="match status" value="1"/>
</dbReference>
<keyword evidence="5" id="KW-0479">Metal-binding</keyword>
<dbReference type="CDD" id="cd11304">
    <property type="entry name" value="Cadherin_repeat"/>
    <property type="match status" value="15"/>
</dbReference>
<keyword evidence="4 16" id="KW-0812">Transmembrane</keyword>
<feature type="domain" description="Cadherin" evidence="23">
    <location>
        <begin position="1192"/>
        <end position="1285"/>
    </location>
</feature>
<evidence type="ECO:0000256" key="8">
    <source>
        <dbReference type="ARBA" id="ARBA00022837"/>
    </source>
</evidence>
<name>A0AAV3YVF1_9GAST</name>
<feature type="domain" description="Cadherin" evidence="23">
    <location>
        <begin position="159"/>
        <end position="290"/>
    </location>
</feature>
<evidence type="ECO:0000256" key="20">
    <source>
        <dbReference type="SAM" id="SignalP"/>
    </source>
</evidence>
<feature type="region of interest" description="Disordered" evidence="18">
    <location>
        <begin position="2795"/>
        <end position="2827"/>
    </location>
</feature>
<dbReference type="FunFam" id="2.60.40.60:FF:000080">
    <property type="entry name" value="FAT atypical cadherin 1"/>
    <property type="match status" value="1"/>
</dbReference>
<comment type="subcellular location">
    <subcellularLocation>
        <location evidence="1 16">Cell membrane</location>
        <topology evidence="1 16">Single-pass type I membrane protein</topology>
    </subcellularLocation>
</comment>
<dbReference type="PROSITE" id="PS00022">
    <property type="entry name" value="EGF_1"/>
    <property type="match status" value="3"/>
</dbReference>
<feature type="domain" description="Laminin G" evidence="21">
    <location>
        <begin position="2049"/>
        <end position="2304"/>
    </location>
</feature>
<dbReference type="SUPFAM" id="SSF57184">
    <property type="entry name" value="Growth factor receptor domain"/>
    <property type="match status" value="1"/>
</dbReference>
<feature type="domain" description="Cadherin" evidence="23">
    <location>
        <begin position="1510"/>
        <end position="1615"/>
    </location>
</feature>
<keyword evidence="9 16" id="KW-0130">Cell adhesion</keyword>
<dbReference type="InterPro" id="IPR013320">
    <property type="entry name" value="ConA-like_dom_sf"/>
</dbReference>
<evidence type="ECO:0000313" key="25">
    <source>
        <dbReference type="Proteomes" id="UP000735302"/>
    </source>
</evidence>
<feature type="domain" description="Cadherin" evidence="23">
    <location>
        <begin position="936"/>
        <end position="1062"/>
    </location>
</feature>
<dbReference type="Pfam" id="PF02210">
    <property type="entry name" value="Laminin_G_2"/>
    <property type="match status" value="2"/>
</dbReference>
<evidence type="ECO:0000256" key="18">
    <source>
        <dbReference type="SAM" id="MobiDB-lite"/>
    </source>
</evidence>
<dbReference type="PRINTS" id="PR00205">
    <property type="entry name" value="CADHERIN"/>
</dbReference>
<dbReference type="PROSITE" id="PS50268">
    <property type="entry name" value="CADHERIN_2"/>
    <property type="match status" value="16"/>
</dbReference>
<dbReference type="PROSITE" id="PS00232">
    <property type="entry name" value="CADHERIN_1"/>
    <property type="match status" value="5"/>
</dbReference>
<feature type="signal peptide" evidence="20">
    <location>
        <begin position="1"/>
        <end position="18"/>
    </location>
</feature>
<feature type="chain" id="PRO_5043461430" evidence="20">
    <location>
        <begin position="19"/>
        <end position="2846"/>
    </location>
</feature>
<evidence type="ECO:0000256" key="15">
    <source>
        <dbReference type="PROSITE-ProRule" id="PRU00076"/>
    </source>
</evidence>
<feature type="domain" description="Cadherin" evidence="23">
    <location>
        <begin position="1305"/>
        <end position="1404"/>
    </location>
</feature>
<feature type="disulfide bond" evidence="15">
    <location>
        <begin position="2643"/>
        <end position="2652"/>
    </location>
</feature>
<feature type="domain" description="Cadherin" evidence="23">
    <location>
        <begin position="40"/>
        <end position="156"/>
    </location>
</feature>
<evidence type="ECO:0000256" key="14">
    <source>
        <dbReference type="PROSITE-ProRule" id="PRU00043"/>
    </source>
</evidence>
<feature type="domain" description="Cadherin" evidence="23">
    <location>
        <begin position="386"/>
        <end position="490"/>
    </location>
</feature>
<evidence type="ECO:0000256" key="3">
    <source>
        <dbReference type="ARBA" id="ARBA00022536"/>
    </source>
</evidence>
<keyword evidence="12 15" id="KW-1015">Disulfide bond</keyword>
<evidence type="ECO:0000256" key="9">
    <source>
        <dbReference type="ARBA" id="ARBA00022889"/>
    </source>
</evidence>
<dbReference type="Pfam" id="PF24811">
    <property type="entry name" value="Ig_Shg"/>
    <property type="match status" value="1"/>
</dbReference>
<dbReference type="InterPro" id="IPR015919">
    <property type="entry name" value="Cadherin-like_sf"/>
</dbReference>
<dbReference type="PROSITE" id="PS50025">
    <property type="entry name" value="LAM_G_DOMAIN"/>
    <property type="match status" value="2"/>
</dbReference>
<comment type="function">
    <text evidence="17">Cadherins are calcium-dependent cell adhesion proteins.</text>
</comment>
<dbReference type="PROSITE" id="PS01186">
    <property type="entry name" value="EGF_2"/>
    <property type="match status" value="3"/>
</dbReference>
<keyword evidence="3 15" id="KW-0245">EGF-like domain</keyword>
<dbReference type="CDD" id="cd00110">
    <property type="entry name" value="LamG"/>
    <property type="match status" value="2"/>
</dbReference>
<feature type="domain" description="EGF-like" evidence="22">
    <location>
        <begin position="2011"/>
        <end position="2048"/>
    </location>
</feature>
<feature type="domain" description="EGF-like" evidence="22">
    <location>
        <begin position="2332"/>
        <end position="2369"/>
    </location>
</feature>
<evidence type="ECO:0000256" key="11">
    <source>
        <dbReference type="ARBA" id="ARBA00023136"/>
    </source>
</evidence>
<dbReference type="GO" id="GO:0005886">
    <property type="term" value="C:plasma membrane"/>
    <property type="evidence" value="ECO:0007669"/>
    <property type="project" value="UniProtKB-SubCell"/>
</dbReference>
<evidence type="ECO:0000259" key="21">
    <source>
        <dbReference type="PROSITE" id="PS50025"/>
    </source>
</evidence>
<dbReference type="Proteomes" id="UP000735302">
    <property type="component" value="Unassembled WGS sequence"/>
</dbReference>
<dbReference type="PANTHER" id="PTHR24026:SF136">
    <property type="entry name" value="PROTOCADHERIN-23"/>
    <property type="match status" value="1"/>
</dbReference>
<organism evidence="24 25">
    <name type="scientific">Plakobranchus ocellatus</name>
    <dbReference type="NCBI Taxonomy" id="259542"/>
    <lineage>
        <taxon>Eukaryota</taxon>
        <taxon>Metazoa</taxon>
        <taxon>Spiralia</taxon>
        <taxon>Lophotrochozoa</taxon>
        <taxon>Mollusca</taxon>
        <taxon>Gastropoda</taxon>
        <taxon>Heterobranchia</taxon>
        <taxon>Euthyneura</taxon>
        <taxon>Panpulmonata</taxon>
        <taxon>Sacoglossa</taxon>
        <taxon>Placobranchoidea</taxon>
        <taxon>Plakobranchidae</taxon>
        <taxon>Plakobranchus</taxon>
    </lineage>
</organism>
<dbReference type="InterPro" id="IPR001791">
    <property type="entry name" value="Laminin_G"/>
</dbReference>
<dbReference type="GO" id="GO:0007156">
    <property type="term" value="P:homophilic cell adhesion via plasma membrane adhesion molecules"/>
    <property type="evidence" value="ECO:0007669"/>
    <property type="project" value="InterPro"/>
</dbReference>
<dbReference type="InterPro" id="IPR020894">
    <property type="entry name" value="Cadherin_CS"/>
</dbReference>
<gene>
    <name evidence="24" type="ORF">PoB_001253400</name>
</gene>
<dbReference type="InterPro" id="IPR002126">
    <property type="entry name" value="Cadherin-like_dom"/>
</dbReference>
<feature type="compositionally biased region" description="Low complexity" evidence="18">
    <location>
        <begin position="2802"/>
        <end position="2815"/>
    </location>
</feature>
<dbReference type="FunFam" id="2.60.40.60:FF:000033">
    <property type="entry name" value="FAT atypical cadherin 1"/>
    <property type="match status" value="1"/>
</dbReference>
<evidence type="ECO:0000259" key="22">
    <source>
        <dbReference type="PROSITE" id="PS50026"/>
    </source>
</evidence>
<evidence type="ECO:0000256" key="2">
    <source>
        <dbReference type="ARBA" id="ARBA00022475"/>
    </source>
</evidence>
<feature type="disulfide bond" evidence="15">
    <location>
        <begin position="2038"/>
        <end position="2047"/>
    </location>
</feature>
<reference evidence="24 25" key="1">
    <citation type="journal article" date="2021" name="Elife">
        <title>Chloroplast acquisition without the gene transfer in kleptoplastic sea slugs, Plakobranchus ocellatus.</title>
        <authorList>
            <person name="Maeda T."/>
            <person name="Takahashi S."/>
            <person name="Yoshida T."/>
            <person name="Shimamura S."/>
            <person name="Takaki Y."/>
            <person name="Nagai Y."/>
            <person name="Toyoda A."/>
            <person name="Suzuki Y."/>
            <person name="Arimoto A."/>
            <person name="Ishii H."/>
            <person name="Satoh N."/>
            <person name="Nishiyama T."/>
            <person name="Hasebe M."/>
            <person name="Maruyama T."/>
            <person name="Minagawa J."/>
            <person name="Obokata J."/>
            <person name="Shigenobu S."/>
        </authorList>
    </citation>
    <scope>NUCLEOTIDE SEQUENCE [LARGE SCALE GENOMIC DNA]</scope>
</reference>
<evidence type="ECO:0000256" key="10">
    <source>
        <dbReference type="ARBA" id="ARBA00022989"/>
    </source>
</evidence>
<dbReference type="FunFam" id="2.60.40.60:FF:000092">
    <property type="entry name" value="Protocadherin 8"/>
    <property type="match status" value="1"/>
</dbReference>
<dbReference type="PROSITE" id="PS50026">
    <property type="entry name" value="EGF_3"/>
    <property type="match status" value="3"/>
</dbReference>
<keyword evidence="2" id="KW-1003">Cell membrane</keyword>
<comment type="caution">
    <text evidence="15">Lacks conserved residue(s) required for the propagation of feature annotation.</text>
</comment>
<accession>A0AAV3YVF1</accession>
<feature type="domain" description="Cadherin" evidence="23">
    <location>
        <begin position="490"/>
        <end position="596"/>
    </location>
</feature>
<evidence type="ECO:0000256" key="19">
    <source>
        <dbReference type="SAM" id="Phobius"/>
    </source>
</evidence>
<evidence type="ECO:0000256" key="5">
    <source>
        <dbReference type="ARBA" id="ARBA00022723"/>
    </source>
</evidence>
<feature type="domain" description="Laminin G" evidence="21">
    <location>
        <begin position="2372"/>
        <end position="2579"/>
    </location>
</feature>
<dbReference type="GO" id="GO:0005509">
    <property type="term" value="F:calcium ion binding"/>
    <property type="evidence" value="ECO:0007669"/>
    <property type="project" value="UniProtKB-UniRule"/>
</dbReference>
<dbReference type="SUPFAM" id="SSF49899">
    <property type="entry name" value="Concanavalin A-like lectins/glucanases"/>
    <property type="match status" value="3"/>
</dbReference>
<evidence type="ECO:0000256" key="7">
    <source>
        <dbReference type="ARBA" id="ARBA00022737"/>
    </source>
</evidence>
<dbReference type="Gene3D" id="2.60.120.200">
    <property type="match status" value="2"/>
</dbReference>
<proteinExistence type="predicted"/>
<dbReference type="EMBL" id="BLXT01001485">
    <property type="protein sequence ID" value="GFN86028.1"/>
    <property type="molecule type" value="Genomic_DNA"/>
</dbReference>
<feature type="domain" description="EGF-like" evidence="22">
    <location>
        <begin position="2618"/>
        <end position="2653"/>
    </location>
</feature>
<evidence type="ECO:0000256" key="4">
    <source>
        <dbReference type="ARBA" id="ARBA00022692"/>
    </source>
</evidence>
<dbReference type="SMART" id="SM00112">
    <property type="entry name" value="CA"/>
    <property type="match status" value="14"/>
</dbReference>
<keyword evidence="11 19" id="KW-0472">Membrane</keyword>
<dbReference type="Gene3D" id="4.10.900.10">
    <property type="entry name" value="TCF3-CBD (Catenin binding domain)"/>
    <property type="match status" value="1"/>
</dbReference>
<feature type="domain" description="Cadherin" evidence="23">
    <location>
        <begin position="1063"/>
        <end position="1166"/>
    </location>
</feature>
<dbReference type="Gene3D" id="2.60.40.60">
    <property type="entry name" value="Cadherins"/>
    <property type="match status" value="14"/>
</dbReference>
<sequence length="2846" mass="319703">MAFLKMFVILCYILALSARFSSQEWNSHQDRSTQKIKYDFEKTRPTPVPENATINEVLFDLNSVRFGNQPAASFRFQVITTDDSIPSLPRLFTVDENRYLRFDQFSESDPSDFFDYEQYPTVVVSIQATSTSGRKDIKWLKVTIPLADVNDELPVLDNSPYPYFASLPEQAEAGYIVYILCAEDPDLDSKIVFSIDNTNVEEDVDRFFEIATVETNETKLVEGQIKLSHNAAFTTGRKFVIPVMVKDAKREYQRITVDVNVVVGPLEPQFYLKNYEGWIFETDHINRPVFSKANPHQRLVVEVKQFQDGPLSYKLMDENNQESTKFRIDGNGHIFNKNALDFDEPMTQKYRLRIKAIESSDRGNLESEAPIQITVRDENDNAPHFEQTQFQKQIPEDYEIGKSVLSVLAEDIDSGKNGEVTYEIDDPYFEVRKVGQDGVIFVKSKLDFDSPPGPTYRFKVVAKDKGVLSKSSSVDVMISTSNVNDESPVIAAPGVSRLRDDAPKNFIITRLKATDKDGDNVKFYFSPRSETHGIFRILPSSGVIKVISKVPDLISNYTLNITAVDDGSCCGGLKYQESSISFVVKVVDSVNQKPSFTDCLQYTERAYFEEEMEIGTPILKVGATDPDRGLNAEVNYFIESPSGADAPFDIDIRTGLITVKNKVDRESLAKDFIQVTVKGSDKAKVPQEGWCTFRVPVIDINDNAPTFNSPSYSERISSNTIVSKVILRVGATDKDIGNNAKLTYSLHGDDAKAFGIYEETGLIYVNQKLNDPTKREYNFVVKALDHGKPRKHGTVKVKIEVAVPTTEPPKFDDDVKGYNYKIEETVLPNTDKAVLTTLGCQSNTENPRVQYFIVDSKGELKSHQAGAFAIYEFHQNSRYLVNVSVAQALDYERQKEYSLTLRCQNFGAEPQYDQITINVKVEDRNNKLPYFEGMGKFGRYVGSVPENTPAGVTVIEVQGYDDDVSPAFNQLHFTLINDSYRPEFPGFVADDFEIKQLKGNKAAIITKHTFDREVRAFYYLNVRADDKSPSDHVAHKIPGTPNSRDVVVQVDIIDKNDNPMTFKQSRYNHTVKETASIGEVIFSVTADDIDEVDQGGLKYRFINSEEIPFDIRDQTGEIIVTGKLNYESEHKHYDLILESRDSDNIFSATTTVVISVIDENDNPPVFSQSEYVIDDRVVEEDHTITPDNPMTLIQVQATDSDLSRTTNMRYRLLGEGTEPGDKQLFTINPTTGVISLIAGLNRDEPSGKSEYIFTVEARDEDVDPQKGYTNIKVKPKDINDNPPIFNRDRLTGEVDEHSPPRWKAENRENYPPIAVVISHDYDYKENGTVTYEIVSSPTTSSENYFSIDRHGNIYSKVDAKYLDRELRPKLEVVVRARDQSVEPLTSTATVTIILRDINDNAPEFTQPVYDATMSENLKEGVVTEVHATDKDEYKNAELTFRIASGQGHFKIDSVENRGIISIYEAVDFEDLINPVFELDVEVRDSNESHVDRAKVRITILDFNDNYPRFTENIKESYIEENQAPGKSVAELKATDIDSGINAQFSYLIDHESDPRREFVIDPKSGVVKTRKKLDRELQAKMEILIKAVDEGDPRQTGTATLSVTVTDVNDNFPVFKEDYRPVVYENIEPGKNGIPSPLHVLEVFARDEDTDKFGGPFGFALPDDCDSVACQKFSLTFNPEKDHGDGTATITTQSVFDREEAKMYKLPIVMWDMRNKINSFNSNSGPMTGTNTLTIIIGDVNDNEHFSGHQEIFVYNYKGAKQFYETVNFVGQFGPLVIGRVFVQDADDWDLEDKTFTFVTPPSMRNFFVVDPDNGEITMKRGVPANYGDEPYIFSVDVYDFAFDKTVTSTVAITVKDLSEEAVFNSGGVRLQGMTAEKFIGGEEPSLYDNFRELLAKKLGYSSPENVEIVTLRNGDGYLEVRYSAHGSPYISPAQADSAVILNKDEFESLGITLLPLPIDECEDEIFEGGCYNKLTVTGKPLMVNANGTSYVGVEAYLVATEGCTADQLAEENTCTADYCFNGGTCLKDDWGTLSCQCHSGFEGSRCQQVRHSFDGSSVSMYPTLQQCLISQTSIQFMTDKPDGIILYNGPLTNIDPLVVRIINARKYIVFIKYFLLPPLKPVLILAITRKIEGKLSTVGQRSPQDFILLELLGGFPVLTIDHGTGQAVLTLDGKDMSGTQLMQALNDGAWHTIDINRDGKRVELVVDKCRAAQTENDFVHDDRACKVVRETPGENLFLNVNTYLQLGGIHSDVKMEDLKHLGTRRTGPFHHFKGCVKNLVHNKKLYDLHFRRILGLNSGENGCHAEDVHCLVPKVTASFKPTRPGTISGIIVDPPKVPLCGPHGTCEASLDGNPTCHCEPGWYGARCNKVASVRDFDKLSYYLWKMKDEFYNKLIKNRELSLQLMFRTRQRTGVFIYLYDHSTSTTSTHYVKLQLHEGKVRLSYNLGGGEKTLDLTHAQANNGQWHTLLMERFGREFHLKLDGGEGRNYNFTLGSQERYKSLSRVKAERDVLKVNNHVFFGAVKKGVGAYVTLRGDLVSTCVQDVRVNDHYFALTEEESKESDTYAEIVDNQNTREGCYRKDCKGNTCPKPKVCVPLWEDSECRCQAGYRLAGDVCVSSCNPNPCFNNVSCEIIYSRLVCHCPPGWRGVFCDTLAPEQVKSGDISDGALAAMIVSMISALMFVIAAFLLYKFCPRNEEGEKYILEVDPEDDIRENVINYDEEGAGEEDQSAYDLSRLQKASCEAPLLPKQRSYPLGNAPKRDSKVDVGNFIDDRMKDADGDEGAPPYDAVREYAFEGGDSDAGSLSSLNTSSSGDNDHEYDYLNDWGPKFSRLANMYGTGMEEES</sequence>
<keyword evidence="7" id="KW-0677">Repeat</keyword>
<keyword evidence="13" id="KW-0325">Glycoprotein</keyword>
<evidence type="ECO:0000313" key="24">
    <source>
        <dbReference type="EMBL" id="GFN86028.1"/>
    </source>
</evidence>
<evidence type="ECO:0000256" key="12">
    <source>
        <dbReference type="ARBA" id="ARBA00023157"/>
    </source>
</evidence>
<dbReference type="SUPFAM" id="SSF49313">
    <property type="entry name" value="Cadherin-like"/>
    <property type="match status" value="15"/>
</dbReference>
<comment type="caution">
    <text evidence="24">The sequence shown here is derived from an EMBL/GenBank/DDBJ whole genome shotgun (WGS) entry which is preliminary data.</text>
</comment>
<feature type="domain" description="Cadherin" evidence="23">
    <location>
        <begin position="1774"/>
        <end position="1879"/>
    </location>
</feature>
<feature type="domain" description="Cadherin" evidence="23">
    <location>
        <begin position="307"/>
        <end position="385"/>
    </location>
</feature>
<dbReference type="Gene3D" id="2.10.25.10">
    <property type="entry name" value="Laminin"/>
    <property type="match status" value="2"/>
</dbReference>
<dbReference type="PANTHER" id="PTHR24026">
    <property type="entry name" value="FAT ATYPICAL CADHERIN-RELATED"/>
    <property type="match status" value="1"/>
</dbReference>
<feature type="domain" description="Cadherin" evidence="23">
    <location>
        <begin position="1405"/>
        <end position="1509"/>
    </location>
</feature>
<dbReference type="SMART" id="SM00282">
    <property type="entry name" value="LamG"/>
    <property type="match status" value="2"/>
</dbReference>
<dbReference type="Pfam" id="PF00028">
    <property type="entry name" value="Cadherin"/>
    <property type="match status" value="10"/>
</dbReference>
<keyword evidence="6 20" id="KW-0732">Signal</keyword>
<keyword evidence="10 19" id="KW-1133">Transmembrane helix</keyword>
<feature type="region of interest" description="Disordered" evidence="18">
    <location>
        <begin position="1275"/>
        <end position="1305"/>
    </location>
</feature>
<dbReference type="FunFam" id="2.60.40.60:FF:000058">
    <property type="entry name" value="FAT atypical cadherin 3"/>
    <property type="match status" value="1"/>
</dbReference>
<dbReference type="InterPro" id="IPR027397">
    <property type="entry name" value="Catenin-bd_sf"/>
</dbReference>
<dbReference type="InterPro" id="IPR000742">
    <property type="entry name" value="EGF"/>
</dbReference>
<dbReference type="SMART" id="SM00181">
    <property type="entry name" value="EGF"/>
    <property type="match status" value="4"/>
</dbReference>
<feature type="domain" description="Cadherin" evidence="23">
    <location>
        <begin position="1615"/>
        <end position="1753"/>
    </location>
</feature>
<keyword evidence="25" id="KW-1185">Reference proteome</keyword>
<evidence type="ECO:0000259" key="23">
    <source>
        <dbReference type="PROSITE" id="PS50268"/>
    </source>
</evidence>
<feature type="compositionally biased region" description="Basic and acidic residues" evidence="18">
    <location>
        <begin position="1286"/>
        <end position="1305"/>
    </location>
</feature>